<reference evidence="5" key="1">
    <citation type="journal article" date="2019" name="Int. J. Syst. Evol. Microbiol.">
        <title>The Global Catalogue of Microorganisms (GCM) 10K type strain sequencing project: providing services to taxonomists for standard genome sequencing and annotation.</title>
        <authorList>
            <consortium name="The Broad Institute Genomics Platform"/>
            <consortium name="The Broad Institute Genome Sequencing Center for Infectious Disease"/>
            <person name="Wu L."/>
            <person name="Ma J."/>
        </authorList>
    </citation>
    <scope>NUCLEOTIDE SEQUENCE [LARGE SCALE GENOMIC DNA]</scope>
    <source>
        <strain evidence="5">JCM 17304</strain>
    </source>
</reference>
<evidence type="ECO:0000259" key="3">
    <source>
        <dbReference type="Pfam" id="PF17746"/>
    </source>
</evidence>
<keyword evidence="5" id="KW-1185">Reference proteome</keyword>
<dbReference type="RefSeq" id="WP_344938995.1">
    <property type="nucleotide sequence ID" value="NZ_BAABDM010000014.1"/>
</dbReference>
<organism evidence="4 5">
    <name type="scientific">Zhongshania borealis</name>
    <dbReference type="NCBI Taxonomy" id="889488"/>
    <lineage>
        <taxon>Bacteria</taxon>
        <taxon>Pseudomonadati</taxon>
        <taxon>Pseudomonadota</taxon>
        <taxon>Gammaproteobacteria</taxon>
        <taxon>Cellvibrionales</taxon>
        <taxon>Spongiibacteraceae</taxon>
        <taxon>Zhongshania</taxon>
    </lineage>
</organism>
<dbReference type="InterPro" id="IPR040452">
    <property type="entry name" value="SfsA_C"/>
</dbReference>
<sequence length="235" mass="25591">MYWQGELQGGILLRRYKRFLADVVLDSGEEVTVHCPNTGAMTGCDVPGSRVWMSVSANPKRKYSMTWELLETATGANVCIHSALANDLVDEALQAGGISALAAYPNWQREKKLASGSRIDFYAPAAGELPECYVEVKSVTLDCGGGLGAFPDAVSKRASRHIEDLLELRRQGARVVLLFAVLHEGIQRVMPAAHIDPVYTRTLQAAFGTGLEVIAYRAEITLEQMVLTAPLTVEI</sequence>
<name>A0ABP7X9Y1_9GAMM</name>
<evidence type="ECO:0000313" key="5">
    <source>
        <dbReference type="Proteomes" id="UP001500392"/>
    </source>
</evidence>
<dbReference type="Pfam" id="PF03749">
    <property type="entry name" value="SfsA"/>
    <property type="match status" value="1"/>
</dbReference>
<dbReference type="PANTHER" id="PTHR30545">
    <property type="entry name" value="SUGAR FERMENTATION STIMULATION PROTEIN A"/>
    <property type="match status" value="1"/>
</dbReference>
<dbReference type="InterPro" id="IPR041465">
    <property type="entry name" value="SfsA_N"/>
</dbReference>
<dbReference type="Pfam" id="PF17746">
    <property type="entry name" value="SfsA_N"/>
    <property type="match status" value="1"/>
</dbReference>
<dbReference type="Proteomes" id="UP001500392">
    <property type="component" value="Unassembled WGS sequence"/>
</dbReference>
<gene>
    <name evidence="1 4" type="primary">sfsA</name>
    <name evidence="4" type="ORF">GCM10022414_37190</name>
</gene>
<dbReference type="InterPro" id="IPR005224">
    <property type="entry name" value="SfsA"/>
</dbReference>
<evidence type="ECO:0000259" key="2">
    <source>
        <dbReference type="Pfam" id="PF03749"/>
    </source>
</evidence>
<dbReference type="EMBL" id="BAABDM010000014">
    <property type="protein sequence ID" value="GAA4106624.1"/>
    <property type="molecule type" value="Genomic_DNA"/>
</dbReference>
<proteinExistence type="inferred from homology"/>
<comment type="similarity">
    <text evidence="1">Belongs to the SfsA family.</text>
</comment>
<evidence type="ECO:0000256" key="1">
    <source>
        <dbReference type="HAMAP-Rule" id="MF_00095"/>
    </source>
</evidence>
<dbReference type="NCBIfam" id="TIGR00230">
    <property type="entry name" value="sfsA"/>
    <property type="match status" value="1"/>
</dbReference>
<protein>
    <recommendedName>
        <fullName evidence="1">Sugar fermentation stimulation protein homolog</fullName>
    </recommendedName>
</protein>
<dbReference type="HAMAP" id="MF_00095">
    <property type="entry name" value="SfsA"/>
    <property type="match status" value="1"/>
</dbReference>
<dbReference type="Gene3D" id="2.40.50.580">
    <property type="match status" value="1"/>
</dbReference>
<comment type="caution">
    <text evidence="4">The sequence shown here is derived from an EMBL/GenBank/DDBJ whole genome shotgun (WGS) entry which is preliminary data.</text>
</comment>
<dbReference type="Gene3D" id="3.40.1350.60">
    <property type="match status" value="1"/>
</dbReference>
<accession>A0ABP7X9Y1</accession>
<dbReference type="PANTHER" id="PTHR30545:SF2">
    <property type="entry name" value="SUGAR FERMENTATION STIMULATION PROTEIN A"/>
    <property type="match status" value="1"/>
</dbReference>
<feature type="domain" description="Sugar fermentation stimulation protein C-terminal" evidence="2">
    <location>
        <begin position="84"/>
        <end position="223"/>
    </location>
</feature>
<dbReference type="CDD" id="cd22359">
    <property type="entry name" value="SfsA-like_bacterial"/>
    <property type="match status" value="1"/>
</dbReference>
<feature type="domain" description="SfsA N-terminal OB" evidence="3">
    <location>
        <begin position="13"/>
        <end position="80"/>
    </location>
</feature>
<evidence type="ECO:0000313" key="4">
    <source>
        <dbReference type="EMBL" id="GAA4106624.1"/>
    </source>
</evidence>